<evidence type="ECO:0000313" key="1">
    <source>
        <dbReference type="EMBL" id="CAF4318420.1"/>
    </source>
</evidence>
<dbReference type="AlphaFoldDB" id="A0A820J3B8"/>
<sequence length="30" mass="3374">EARDAFLPLWHTPLDKQVFPSTKHGAPQVS</sequence>
<reference evidence="1" key="1">
    <citation type="submission" date="2021-02" db="EMBL/GenBank/DDBJ databases">
        <authorList>
            <person name="Nowell W R."/>
        </authorList>
    </citation>
    <scope>NUCLEOTIDE SEQUENCE</scope>
</reference>
<dbReference type="Proteomes" id="UP000663823">
    <property type="component" value="Unassembled WGS sequence"/>
</dbReference>
<organism evidence="1 2">
    <name type="scientific">Rotaria sordida</name>
    <dbReference type="NCBI Taxonomy" id="392033"/>
    <lineage>
        <taxon>Eukaryota</taxon>
        <taxon>Metazoa</taxon>
        <taxon>Spiralia</taxon>
        <taxon>Gnathifera</taxon>
        <taxon>Rotifera</taxon>
        <taxon>Eurotatoria</taxon>
        <taxon>Bdelloidea</taxon>
        <taxon>Philodinida</taxon>
        <taxon>Philodinidae</taxon>
        <taxon>Rotaria</taxon>
    </lineage>
</organism>
<comment type="caution">
    <text evidence="1">The sequence shown here is derived from an EMBL/GenBank/DDBJ whole genome shotgun (WGS) entry which is preliminary data.</text>
</comment>
<protein>
    <submittedName>
        <fullName evidence="1">Uncharacterized protein</fullName>
    </submittedName>
</protein>
<evidence type="ECO:0000313" key="2">
    <source>
        <dbReference type="Proteomes" id="UP000663823"/>
    </source>
</evidence>
<feature type="non-terminal residue" evidence="1">
    <location>
        <position position="1"/>
    </location>
</feature>
<proteinExistence type="predicted"/>
<gene>
    <name evidence="1" type="ORF">OTI717_LOCUS42570</name>
</gene>
<name>A0A820J3B8_9BILA</name>
<accession>A0A820J3B8</accession>
<dbReference type="EMBL" id="CAJOAX010052752">
    <property type="protein sequence ID" value="CAF4318420.1"/>
    <property type="molecule type" value="Genomic_DNA"/>
</dbReference>